<dbReference type="EMBL" id="CP002046">
    <property type="protein sequence ID" value="EAP88446.1"/>
    <property type="molecule type" value="Genomic_DNA"/>
</dbReference>
<proteinExistence type="predicted"/>
<reference evidence="1 2" key="1">
    <citation type="journal article" date="2010" name="J. Bacteriol.">
        <title>The complete genome sequence of Croceibacter atlanticus HTCC2559T.</title>
        <authorList>
            <person name="Oh H.M."/>
            <person name="Kang I."/>
            <person name="Ferriera S."/>
            <person name="Giovannoni S.J."/>
            <person name="Cho J.C."/>
        </authorList>
    </citation>
    <scope>NUCLEOTIDE SEQUENCE [LARGE SCALE GENOMIC DNA]</scope>
    <source>
        <strain evidence="2">ATCC BAA-628 / HTCC2559 / KCTC 12090</strain>
    </source>
</reference>
<dbReference type="PROSITE" id="PS51257">
    <property type="entry name" value="PROKAR_LIPOPROTEIN"/>
    <property type="match status" value="1"/>
</dbReference>
<dbReference type="OrthoDB" id="1436858at2"/>
<dbReference type="GeneID" id="89453135"/>
<evidence type="ECO:0000313" key="2">
    <source>
        <dbReference type="Proteomes" id="UP000002297"/>
    </source>
</evidence>
<dbReference type="KEGG" id="cat:CA2559_06785"/>
<organism evidence="1 2">
    <name type="scientific">Croceibacter atlanticus (strain ATCC BAA-628 / JCM 21780 / CIP 108009 / IAM 15332 / KCTC 12090 / HTCC2559)</name>
    <dbReference type="NCBI Taxonomy" id="216432"/>
    <lineage>
        <taxon>Bacteria</taxon>
        <taxon>Pseudomonadati</taxon>
        <taxon>Bacteroidota</taxon>
        <taxon>Flavobacteriia</taxon>
        <taxon>Flavobacteriales</taxon>
        <taxon>Flavobacteriaceae</taxon>
        <taxon>Croceibacter</taxon>
    </lineage>
</organism>
<dbReference type="RefSeq" id="WP_013187114.1">
    <property type="nucleotide sequence ID" value="NC_014230.1"/>
</dbReference>
<dbReference type="STRING" id="216432.CA2559_06785"/>
<keyword evidence="2" id="KW-1185">Reference proteome</keyword>
<protein>
    <submittedName>
        <fullName evidence="1">Uncharacterized protein</fullName>
    </submittedName>
</protein>
<dbReference type="HOGENOM" id="CLU_123223_0_0_10"/>
<dbReference type="Proteomes" id="UP000002297">
    <property type="component" value="Chromosome"/>
</dbReference>
<dbReference type="AlphaFoldDB" id="A3U879"/>
<accession>A3U879</accession>
<dbReference type="eggNOG" id="COG0668">
    <property type="taxonomic scope" value="Bacteria"/>
</dbReference>
<sequence length="183" mass="20631">MKNLLAIAILCIFFTSCEKEQDPFLITATNIGKLTKDIKVSQLDSIYSQDSIVNNITGDEFINGGAEIDIYEKGGTYLLHLAPSEEFDSTSTIANIRIIDDRYKTEKGLTVKSTFKDIQEFYPISRIENTLSSAVIFIDEINAYVTIDKKQLPSKLQFDTSTKIEASQIPDNAVIKQFWVGWE</sequence>
<gene>
    <name evidence="1" type="ordered locus">CA2559_06785</name>
</gene>
<name>A3U879_CROAH</name>
<evidence type="ECO:0000313" key="1">
    <source>
        <dbReference type="EMBL" id="EAP88446.1"/>
    </source>
</evidence>